<sequence>MFRLLALSLLSLTVYACSGSSDELVGHRGRVFAMADPAKQALALTRFDEEGIQYEVQSEGASEGMVVTLLKDQARVDGITREVHSGPELSSTTWETAVLLNDDMQARYEAAFEKAGIDYSIVTHEGTKQIEWNQLDGPKVDLINQRIAEQIVAERK</sequence>
<evidence type="ECO:0000313" key="2">
    <source>
        <dbReference type="EMBL" id="GHD27752.1"/>
    </source>
</evidence>
<reference evidence="2" key="2">
    <citation type="submission" date="2020-09" db="EMBL/GenBank/DDBJ databases">
        <authorList>
            <person name="Sun Q."/>
            <person name="Kim S."/>
        </authorList>
    </citation>
    <scope>NUCLEOTIDE SEQUENCE</scope>
    <source>
        <strain evidence="2">KCTC 23430</strain>
    </source>
</reference>
<dbReference type="EMBL" id="BMYM01000001">
    <property type="protein sequence ID" value="GHD27752.1"/>
    <property type="molecule type" value="Genomic_DNA"/>
</dbReference>
<feature type="signal peptide" evidence="1">
    <location>
        <begin position="1"/>
        <end position="16"/>
    </location>
</feature>
<keyword evidence="3" id="KW-1185">Reference proteome</keyword>
<evidence type="ECO:0000256" key="1">
    <source>
        <dbReference type="SAM" id="SignalP"/>
    </source>
</evidence>
<dbReference type="AlphaFoldDB" id="A0A918XE78"/>
<reference evidence="2" key="1">
    <citation type="journal article" date="2014" name="Int. J. Syst. Evol. Microbiol.">
        <title>Complete genome sequence of Corynebacterium casei LMG S-19264T (=DSM 44701T), isolated from a smear-ripened cheese.</title>
        <authorList>
            <consortium name="US DOE Joint Genome Institute (JGI-PGF)"/>
            <person name="Walter F."/>
            <person name="Albersmeier A."/>
            <person name="Kalinowski J."/>
            <person name="Ruckert C."/>
        </authorList>
    </citation>
    <scope>NUCLEOTIDE SEQUENCE</scope>
    <source>
        <strain evidence="2">KCTC 23430</strain>
    </source>
</reference>
<evidence type="ECO:0008006" key="4">
    <source>
        <dbReference type="Google" id="ProtNLM"/>
    </source>
</evidence>
<accession>A0A918XE78</accession>
<evidence type="ECO:0000313" key="3">
    <source>
        <dbReference type="Proteomes" id="UP000644693"/>
    </source>
</evidence>
<dbReference type="Proteomes" id="UP000644693">
    <property type="component" value="Unassembled WGS sequence"/>
</dbReference>
<organism evidence="2 3">
    <name type="scientific">Parahalioglobus pacificus</name>
    <dbReference type="NCBI Taxonomy" id="930806"/>
    <lineage>
        <taxon>Bacteria</taxon>
        <taxon>Pseudomonadati</taxon>
        <taxon>Pseudomonadota</taxon>
        <taxon>Gammaproteobacteria</taxon>
        <taxon>Cellvibrionales</taxon>
        <taxon>Halieaceae</taxon>
        <taxon>Parahalioglobus</taxon>
    </lineage>
</organism>
<name>A0A918XE78_9GAMM</name>
<dbReference type="PROSITE" id="PS51257">
    <property type="entry name" value="PROKAR_LIPOPROTEIN"/>
    <property type="match status" value="1"/>
</dbReference>
<gene>
    <name evidence="2" type="ORF">GCM10007053_06440</name>
</gene>
<comment type="caution">
    <text evidence="2">The sequence shown here is derived from an EMBL/GenBank/DDBJ whole genome shotgun (WGS) entry which is preliminary data.</text>
</comment>
<proteinExistence type="predicted"/>
<keyword evidence="1" id="KW-0732">Signal</keyword>
<feature type="chain" id="PRO_5038125919" description="Lipoprotein" evidence="1">
    <location>
        <begin position="17"/>
        <end position="156"/>
    </location>
</feature>
<protein>
    <recommendedName>
        <fullName evidence="4">Lipoprotein</fullName>
    </recommendedName>
</protein>